<evidence type="ECO:0000313" key="2">
    <source>
        <dbReference type="Proteomes" id="UP000095280"/>
    </source>
</evidence>
<dbReference type="Proteomes" id="UP000095280">
    <property type="component" value="Unplaced"/>
</dbReference>
<evidence type="ECO:0000313" key="3">
    <source>
        <dbReference type="WBParaSite" id="maker-uti_cns_0005214-snap-gene-0.3-mRNA-1"/>
    </source>
</evidence>
<sequence length="107" mass="12896">MWSRLQTEQPDLLPCLECLLVKMTDEIAKSQASYRTLEKAMRTKMTAHEEEMRRLYEEMEAQVRAERMQVLAEQRAREKQLRLEMEREIREKEKLCHELMSNHEAVS</sequence>
<dbReference type="AlphaFoldDB" id="A0A1I8HBX2"/>
<feature type="coiled-coil region" evidence="1">
    <location>
        <begin position="20"/>
        <end position="102"/>
    </location>
</feature>
<keyword evidence="1" id="KW-0175">Coiled coil</keyword>
<name>A0A1I8HBX2_9PLAT</name>
<accession>A0A1I8HBX2</accession>
<protein>
    <submittedName>
        <fullName evidence="3">GBP_C domain-containing protein</fullName>
    </submittedName>
</protein>
<evidence type="ECO:0000256" key="1">
    <source>
        <dbReference type="SAM" id="Coils"/>
    </source>
</evidence>
<dbReference type="WBParaSite" id="maker-uti_cns_0005214-snap-gene-0.3-mRNA-1">
    <property type="protein sequence ID" value="maker-uti_cns_0005214-snap-gene-0.3-mRNA-1"/>
    <property type="gene ID" value="maker-uti_cns_0005214-snap-gene-0.3"/>
</dbReference>
<keyword evidence="2" id="KW-1185">Reference proteome</keyword>
<reference evidence="3" key="1">
    <citation type="submission" date="2016-11" db="UniProtKB">
        <authorList>
            <consortium name="WormBaseParasite"/>
        </authorList>
    </citation>
    <scope>IDENTIFICATION</scope>
</reference>
<proteinExistence type="predicted"/>
<organism evidence="2 3">
    <name type="scientific">Macrostomum lignano</name>
    <dbReference type="NCBI Taxonomy" id="282301"/>
    <lineage>
        <taxon>Eukaryota</taxon>
        <taxon>Metazoa</taxon>
        <taxon>Spiralia</taxon>
        <taxon>Lophotrochozoa</taxon>
        <taxon>Platyhelminthes</taxon>
        <taxon>Rhabditophora</taxon>
        <taxon>Macrostomorpha</taxon>
        <taxon>Macrostomida</taxon>
        <taxon>Macrostomidae</taxon>
        <taxon>Macrostomum</taxon>
    </lineage>
</organism>